<organism evidence="2 3">
    <name type="scientific">Metschnikowia aff. pulcherrima</name>
    <dbReference type="NCBI Taxonomy" id="2163413"/>
    <lineage>
        <taxon>Eukaryota</taxon>
        <taxon>Fungi</taxon>
        <taxon>Dikarya</taxon>
        <taxon>Ascomycota</taxon>
        <taxon>Saccharomycotina</taxon>
        <taxon>Pichiomycetes</taxon>
        <taxon>Metschnikowiaceae</taxon>
        <taxon>Metschnikowia</taxon>
    </lineage>
</organism>
<evidence type="ECO:0000313" key="2">
    <source>
        <dbReference type="EMBL" id="QBM86044.1"/>
    </source>
</evidence>
<dbReference type="Gene3D" id="3.60.160.10">
    <property type="entry name" value="Mitochondrial biogenesis AIM24"/>
    <property type="match status" value="1"/>
</dbReference>
<evidence type="ECO:0000313" key="3">
    <source>
        <dbReference type="Proteomes" id="UP000292447"/>
    </source>
</evidence>
<comment type="subcellular location">
    <subcellularLocation>
        <location evidence="1">Mitochondrion</location>
    </subcellularLocation>
</comment>
<sequence length="278" mass="30714">MLSWRISSTSRQWNGYPVRLTLACVRSLNTAQPRATGNGPFIHLPSIKALGCQQGVQNIQLPQGSSMNFCLDSTMLSNRNCEGLTRSIKPLFGRRWHQETKLNCSNSLLHSFELSLNSSLASVKVSKNEGWFLESADHLAGWAGYNLQLTEEGAKVKVEGNGFFVVRASGTLYQLNVGEGQEIIVKTSSIVGSTSGMRGKSSILFTVELHLSPWLKVRESLVSVYANLFSIKNKIDVDKREDYKRVPDRELLPSLDGQQLSYTTFVGLGSVILQADLS</sequence>
<dbReference type="Proteomes" id="UP000292447">
    <property type="component" value="Chromosome I"/>
</dbReference>
<accession>A0A4P6XKG2</accession>
<dbReference type="AlphaFoldDB" id="A0A4P6XKG2"/>
<keyword evidence="1" id="KW-0496">Mitochondrion</keyword>
<dbReference type="EMBL" id="CP034456">
    <property type="protein sequence ID" value="QBM86044.1"/>
    <property type="molecule type" value="Genomic_DNA"/>
</dbReference>
<dbReference type="GO" id="GO:0005739">
    <property type="term" value="C:mitochondrion"/>
    <property type="evidence" value="ECO:0007669"/>
    <property type="project" value="UniProtKB-SubCell"/>
</dbReference>
<evidence type="ECO:0000256" key="1">
    <source>
        <dbReference type="RuleBase" id="RU363045"/>
    </source>
</evidence>
<dbReference type="InterPro" id="IPR002838">
    <property type="entry name" value="AIM24"/>
</dbReference>
<dbReference type="InterPro" id="IPR036983">
    <property type="entry name" value="AIM24_sf"/>
</dbReference>
<keyword evidence="3" id="KW-1185">Reference proteome</keyword>
<dbReference type="SUPFAM" id="SSF51219">
    <property type="entry name" value="TRAP-like"/>
    <property type="match status" value="1"/>
</dbReference>
<comment type="similarity">
    <text evidence="1">Belongs to the AIM24 family.</text>
</comment>
<gene>
    <name evidence="2" type="primary">MPUL0A06770</name>
    <name evidence="2" type="ORF">METSCH_A06770</name>
</gene>
<name>A0A4P6XKG2_9ASCO</name>
<proteinExistence type="inferred from homology"/>
<dbReference type="InterPro" id="IPR016031">
    <property type="entry name" value="Trp_RNA-bd_attenuator-like_dom"/>
</dbReference>
<dbReference type="Pfam" id="PF01987">
    <property type="entry name" value="AIM24"/>
    <property type="match status" value="1"/>
</dbReference>
<reference evidence="3" key="1">
    <citation type="submission" date="2019-03" db="EMBL/GenBank/DDBJ databases">
        <title>Snf2 controls pulcherriminic acid biosynthesis and connects pigmentation and antifungal activity of the yeast Metschnikowia pulcherrima.</title>
        <authorList>
            <person name="Gore-Lloyd D."/>
            <person name="Sumann I."/>
            <person name="Brachmann A.O."/>
            <person name="Schneeberger K."/>
            <person name="Ortiz-Merino R.A."/>
            <person name="Moreno-Beltran M."/>
            <person name="Schlaefli M."/>
            <person name="Kirner P."/>
            <person name="Santos Kron A."/>
            <person name="Wolfe K.H."/>
            <person name="Piel J."/>
            <person name="Ahrens C.H."/>
            <person name="Henk D."/>
            <person name="Freimoser F.M."/>
        </authorList>
    </citation>
    <scope>NUCLEOTIDE SEQUENCE [LARGE SCALE GENOMIC DNA]</scope>
    <source>
        <strain evidence="3">APC 1.2</strain>
    </source>
</reference>
<protein>
    <recommendedName>
        <fullName evidence="1">Altered inheritance of mitochondria protein 24, mitochondrial</fullName>
    </recommendedName>
</protein>